<keyword evidence="3" id="KW-1185">Reference proteome</keyword>
<dbReference type="AlphaFoldDB" id="A0A4Z2FKT5"/>
<evidence type="ECO:0000256" key="1">
    <source>
        <dbReference type="SAM" id="MobiDB-lite"/>
    </source>
</evidence>
<evidence type="ECO:0000313" key="3">
    <source>
        <dbReference type="Proteomes" id="UP000314294"/>
    </source>
</evidence>
<sequence>MFDREVTNPTSLPHASTATASIVHGCLAAGIGPIGAASYRQRHPSPTGPPPPRRGPHQQHLGVAAAPDHPDQVEVLQPESQALGQLDAIDAVHYRFDVLQRSQRSQRGGTKFLSLTI</sequence>
<dbReference type="Proteomes" id="UP000314294">
    <property type="component" value="Unassembled WGS sequence"/>
</dbReference>
<comment type="caution">
    <text evidence="2">The sequence shown here is derived from an EMBL/GenBank/DDBJ whole genome shotgun (WGS) entry which is preliminary data.</text>
</comment>
<name>A0A4Z2FKT5_9TELE</name>
<feature type="region of interest" description="Disordered" evidence="1">
    <location>
        <begin position="36"/>
        <end position="65"/>
    </location>
</feature>
<reference evidence="2 3" key="1">
    <citation type="submission" date="2019-03" db="EMBL/GenBank/DDBJ databases">
        <title>First draft genome of Liparis tanakae, snailfish: a comprehensive survey of snailfish specific genes.</title>
        <authorList>
            <person name="Kim W."/>
            <person name="Song I."/>
            <person name="Jeong J.-H."/>
            <person name="Kim D."/>
            <person name="Kim S."/>
            <person name="Ryu S."/>
            <person name="Song J.Y."/>
            <person name="Lee S.K."/>
        </authorList>
    </citation>
    <scope>NUCLEOTIDE SEQUENCE [LARGE SCALE GENOMIC DNA]</scope>
    <source>
        <tissue evidence="2">Muscle</tissue>
    </source>
</reference>
<protein>
    <submittedName>
        <fullName evidence="2">Uncharacterized protein</fullName>
    </submittedName>
</protein>
<proteinExistence type="predicted"/>
<gene>
    <name evidence="2" type="ORF">EYF80_048483</name>
</gene>
<evidence type="ECO:0000313" key="2">
    <source>
        <dbReference type="EMBL" id="TNN41353.1"/>
    </source>
</evidence>
<dbReference type="EMBL" id="SRLO01001115">
    <property type="protein sequence ID" value="TNN41353.1"/>
    <property type="molecule type" value="Genomic_DNA"/>
</dbReference>
<accession>A0A4Z2FKT5</accession>
<organism evidence="2 3">
    <name type="scientific">Liparis tanakae</name>
    <name type="common">Tanaka's snailfish</name>
    <dbReference type="NCBI Taxonomy" id="230148"/>
    <lineage>
        <taxon>Eukaryota</taxon>
        <taxon>Metazoa</taxon>
        <taxon>Chordata</taxon>
        <taxon>Craniata</taxon>
        <taxon>Vertebrata</taxon>
        <taxon>Euteleostomi</taxon>
        <taxon>Actinopterygii</taxon>
        <taxon>Neopterygii</taxon>
        <taxon>Teleostei</taxon>
        <taxon>Neoteleostei</taxon>
        <taxon>Acanthomorphata</taxon>
        <taxon>Eupercaria</taxon>
        <taxon>Perciformes</taxon>
        <taxon>Cottioidei</taxon>
        <taxon>Cottales</taxon>
        <taxon>Liparidae</taxon>
        <taxon>Liparis</taxon>
    </lineage>
</organism>